<keyword evidence="2" id="KW-1185">Reference proteome</keyword>
<evidence type="ECO:0000313" key="1">
    <source>
        <dbReference type="EMBL" id="GHO97683.1"/>
    </source>
</evidence>
<sequence length="140" mass="15386">MTYTYSIMSLPKDRMTNPDDHAYIYRPGEQVALLWTPHQGNETQDTKPQPVRIDAGLVGPFATIDALKAAVSFDNNNVLGGQIATVAPTVQTNNWTNKAVSTNMQLPTAPGYYMLVQRILVNNQGSPYPVPTGQIINILK</sequence>
<evidence type="ECO:0000313" key="2">
    <source>
        <dbReference type="Proteomes" id="UP000597444"/>
    </source>
</evidence>
<dbReference type="EMBL" id="BNJK01000002">
    <property type="protein sequence ID" value="GHO97683.1"/>
    <property type="molecule type" value="Genomic_DNA"/>
</dbReference>
<organism evidence="1 2">
    <name type="scientific">Reticulibacter mediterranei</name>
    <dbReference type="NCBI Taxonomy" id="2778369"/>
    <lineage>
        <taxon>Bacteria</taxon>
        <taxon>Bacillati</taxon>
        <taxon>Chloroflexota</taxon>
        <taxon>Ktedonobacteria</taxon>
        <taxon>Ktedonobacterales</taxon>
        <taxon>Reticulibacteraceae</taxon>
        <taxon>Reticulibacter</taxon>
    </lineage>
</organism>
<dbReference type="AlphaFoldDB" id="A0A8J3IPA5"/>
<comment type="caution">
    <text evidence="1">The sequence shown here is derived from an EMBL/GenBank/DDBJ whole genome shotgun (WGS) entry which is preliminary data.</text>
</comment>
<proteinExistence type="predicted"/>
<protein>
    <submittedName>
        <fullName evidence="1">Uncharacterized protein</fullName>
    </submittedName>
</protein>
<gene>
    <name evidence="1" type="ORF">KSF_077310</name>
</gene>
<reference evidence="1" key="1">
    <citation type="submission" date="2020-10" db="EMBL/GenBank/DDBJ databases">
        <title>Taxonomic study of unclassified bacteria belonging to the class Ktedonobacteria.</title>
        <authorList>
            <person name="Yabe S."/>
            <person name="Wang C.M."/>
            <person name="Zheng Y."/>
            <person name="Sakai Y."/>
            <person name="Cavaletti L."/>
            <person name="Monciardini P."/>
            <person name="Donadio S."/>
        </authorList>
    </citation>
    <scope>NUCLEOTIDE SEQUENCE</scope>
    <source>
        <strain evidence="1">ID150040</strain>
    </source>
</reference>
<name>A0A8J3IPA5_9CHLR</name>
<accession>A0A8J3IPA5</accession>
<dbReference type="Proteomes" id="UP000597444">
    <property type="component" value="Unassembled WGS sequence"/>
</dbReference>